<evidence type="ECO:0000313" key="4">
    <source>
        <dbReference type="EMBL" id="KAL3858351.1"/>
    </source>
</evidence>
<dbReference type="SUPFAM" id="SSF82895">
    <property type="entry name" value="TSP-1 type 1 repeat"/>
    <property type="match status" value="1"/>
</dbReference>
<organism evidence="4 5">
    <name type="scientific">Sinanodonta woodiana</name>
    <name type="common">Chinese pond mussel</name>
    <name type="synonym">Anodonta woodiana</name>
    <dbReference type="NCBI Taxonomy" id="1069815"/>
    <lineage>
        <taxon>Eukaryota</taxon>
        <taxon>Metazoa</taxon>
        <taxon>Spiralia</taxon>
        <taxon>Lophotrochozoa</taxon>
        <taxon>Mollusca</taxon>
        <taxon>Bivalvia</taxon>
        <taxon>Autobranchia</taxon>
        <taxon>Heteroconchia</taxon>
        <taxon>Palaeoheterodonta</taxon>
        <taxon>Unionida</taxon>
        <taxon>Unionoidea</taxon>
        <taxon>Unionidae</taxon>
        <taxon>Unioninae</taxon>
        <taxon>Sinanodonta</taxon>
    </lineage>
</organism>
<dbReference type="InterPro" id="IPR036383">
    <property type="entry name" value="TSP1_rpt_sf"/>
</dbReference>
<evidence type="ECO:0000259" key="3">
    <source>
        <dbReference type="PROSITE" id="PS01186"/>
    </source>
</evidence>
<dbReference type="InterPro" id="IPR000884">
    <property type="entry name" value="TSP1_rpt"/>
</dbReference>
<dbReference type="PROSITE" id="PS50092">
    <property type="entry name" value="TSP1"/>
    <property type="match status" value="1"/>
</dbReference>
<dbReference type="AlphaFoldDB" id="A0ABD3V9U4"/>
<keyword evidence="5" id="KW-1185">Reference proteome</keyword>
<dbReference type="Pfam" id="PF00090">
    <property type="entry name" value="TSP_1"/>
    <property type="match status" value="1"/>
</dbReference>
<accession>A0ABD3V9U4</accession>
<dbReference type="Proteomes" id="UP001634394">
    <property type="component" value="Unassembled WGS sequence"/>
</dbReference>
<dbReference type="EMBL" id="JBJQND010000013">
    <property type="protein sequence ID" value="KAL3858351.1"/>
    <property type="molecule type" value="Genomic_DNA"/>
</dbReference>
<name>A0ABD3V9U4_SINWO</name>
<comment type="caution">
    <text evidence="4">The sequence shown here is derived from an EMBL/GenBank/DDBJ whole genome shotgun (WGS) entry which is preliminary data.</text>
</comment>
<feature type="domain" description="EGF-like" evidence="2 3">
    <location>
        <begin position="98"/>
        <end position="109"/>
    </location>
</feature>
<feature type="non-terminal residue" evidence="4">
    <location>
        <position position="111"/>
    </location>
</feature>
<proteinExistence type="predicted"/>
<dbReference type="InterPro" id="IPR000742">
    <property type="entry name" value="EGF"/>
</dbReference>
<gene>
    <name evidence="4" type="ORF">ACJMK2_012944</name>
</gene>
<feature type="chain" id="PRO_5044845221" description="EGF-like domain-containing protein" evidence="1">
    <location>
        <begin position="19"/>
        <end position="111"/>
    </location>
</feature>
<sequence>MHVFLICIILIRLHVSLGSGECGGPIGEYSQWHPWENCNQTCGGGIQRRWRSICCPAINGTWSNCLAAYNKTEIFRFEYQPCSETCSNGGVFMIGTGCVCSPGYTGRCCSI</sequence>
<keyword evidence="1" id="KW-0732">Signal</keyword>
<dbReference type="PROSITE" id="PS00022">
    <property type="entry name" value="EGF_1"/>
    <property type="match status" value="1"/>
</dbReference>
<feature type="signal peptide" evidence="1">
    <location>
        <begin position="1"/>
        <end position="18"/>
    </location>
</feature>
<evidence type="ECO:0000256" key="1">
    <source>
        <dbReference type="SAM" id="SignalP"/>
    </source>
</evidence>
<reference evidence="4 5" key="1">
    <citation type="submission" date="2024-11" db="EMBL/GenBank/DDBJ databases">
        <title>Chromosome-level genome assembly of the freshwater bivalve Anodonta woodiana.</title>
        <authorList>
            <person name="Chen X."/>
        </authorList>
    </citation>
    <scope>NUCLEOTIDE SEQUENCE [LARGE SCALE GENOMIC DNA]</scope>
    <source>
        <strain evidence="4">MN2024</strain>
        <tissue evidence="4">Gills</tissue>
    </source>
</reference>
<dbReference type="Gene3D" id="2.20.100.10">
    <property type="entry name" value="Thrombospondin type-1 (TSP1) repeat"/>
    <property type="match status" value="1"/>
</dbReference>
<dbReference type="PROSITE" id="PS01186">
    <property type="entry name" value="EGF_2"/>
    <property type="match status" value="1"/>
</dbReference>
<evidence type="ECO:0000313" key="5">
    <source>
        <dbReference type="Proteomes" id="UP001634394"/>
    </source>
</evidence>
<evidence type="ECO:0000259" key="2">
    <source>
        <dbReference type="PROSITE" id="PS00022"/>
    </source>
</evidence>
<protein>
    <recommendedName>
        <fullName evidence="2 3">EGF-like domain-containing protein</fullName>
    </recommendedName>
</protein>